<evidence type="ECO:0000313" key="2">
    <source>
        <dbReference type="EMBL" id="ODN95668.1"/>
    </source>
</evidence>
<evidence type="ECO:0000313" key="3">
    <source>
        <dbReference type="EMBL" id="ODO00067.1"/>
    </source>
</evidence>
<dbReference type="Proteomes" id="UP000095149">
    <property type="component" value="Unassembled WGS sequence"/>
</dbReference>
<feature type="non-terminal residue" evidence="2">
    <location>
        <position position="143"/>
    </location>
</feature>
<gene>
    <name evidence="3" type="ORF">I350_06691</name>
    <name evidence="2" type="ORF">I350_08385</name>
</gene>
<comment type="caution">
    <text evidence="2">The sequence shown here is derived from an EMBL/GenBank/DDBJ whole genome shotgun (WGS) entry which is preliminary data.</text>
</comment>
<dbReference type="Pfam" id="PF14223">
    <property type="entry name" value="Retrotran_gag_2"/>
    <property type="match status" value="1"/>
</dbReference>
<accession>A0A1E3J478</accession>
<evidence type="ECO:0000256" key="1">
    <source>
        <dbReference type="SAM" id="MobiDB-lite"/>
    </source>
</evidence>
<organism evidence="2 4">
    <name type="scientific">Cryptococcus amylolentus CBS 6273</name>
    <dbReference type="NCBI Taxonomy" id="1296118"/>
    <lineage>
        <taxon>Eukaryota</taxon>
        <taxon>Fungi</taxon>
        <taxon>Dikarya</taxon>
        <taxon>Basidiomycota</taxon>
        <taxon>Agaricomycotina</taxon>
        <taxon>Tremellomycetes</taxon>
        <taxon>Tremellales</taxon>
        <taxon>Cryptococcaceae</taxon>
        <taxon>Cryptococcus</taxon>
    </lineage>
</organism>
<dbReference type="AlphaFoldDB" id="A0A1E3J478"/>
<sequence length="143" mass="16374">MATVGKVVDLPRLLGKKNAQVWHDKLSAYFRAKGLSSYIEGVEKEPTQGDEAESNRARTVRAGSVALDMTGKEDQKDAWEEWRRKENECQGVILQTVNEDLYLDLSDLMSAAAMWAYITKLYALDNAHNDERQRRTRRELDNI</sequence>
<evidence type="ECO:0008006" key="5">
    <source>
        <dbReference type="Google" id="ProtNLM"/>
    </source>
</evidence>
<proteinExistence type="predicted"/>
<protein>
    <recommendedName>
        <fullName evidence="5">DUF4219 domain-containing protein</fullName>
    </recommendedName>
</protein>
<dbReference type="EMBL" id="MEKH01000016">
    <property type="protein sequence ID" value="ODN95668.1"/>
    <property type="molecule type" value="Genomic_DNA"/>
</dbReference>
<feature type="region of interest" description="Disordered" evidence="1">
    <location>
        <begin position="43"/>
        <end position="73"/>
    </location>
</feature>
<name>A0A1E3J478_9TREE</name>
<reference evidence="2 4" key="1">
    <citation type="submission" date="2016-06" db="EMBL/GenBank/DDBJ databases">
        <title>Evolution of pathogenesis and genome organization in the Tremellales.</title>
        <authorList>
            <person name="Cuomo C."/>
            <person name="Litvintseva A."/>
            <person name="Heitman J."/>
            <person name="Chen Y."/>
            <person name="Sun S."/>
            <person name="Springer D."/>
            <person name="Dromer F."/>
            <person name="Young S."/>
            <person name="Zeng Q."/>
            <person name="Chapman S."/>
            <person name="Gujja S."/>
            <person name="Saif S."/>
            <person name="Birren B."/>
        </authorList>
    </citation>
    <scope>NUCLEOTIDE SEQUENCE [LARGE SCALE GENOMIC DNA]</scope>
    <source>
        <strain evidence="2 4">CBS 6273</strain>
    </source>
</reference>
<dbReference type="EMBL" id="MEKH01000011">
    <property type="protein sequence ID" value="ODO00067.1"/>
    <property type="molecule type" value="Genomic_DNA"/>
</dbReference>
<evidence type="ECO:0000313" key="4">
    <source>
        <dbReference type="Proteomes" id="UP000095149"/>
    </source>
</evidence>